<keyword evidence="1" id="KW-0812">Transmembrane</keyword>
<proteinExistence type="predicted"/>
<dbReference type="Proteomes" id="UP000051054">
    <property type="component" value="Unassembled WGS sequence"/>
</dbReference>
<keyword evidence="1" id="KW-1133">Transmembrane helix</keyword>
<keyword evidence="1" id="KW-0472">Membrane</keyword>
<evidence type="ECO:0000256" key="1">
    <source>
        <dbReference type="SAM" id="Phobius"/>
    </source>
</evidence>
<protein>
    <submittedName>
        <fullName evidence="2">Uncharacterized protein</fullName>
    </submittedName>
</protein>
<evidence type="ECO:0000313" key="2">
    <source>
        <dbReference type="EMBL" id="KRM19195.1"/>
    </source>
</evidence>
<dbReference type="EMBL" id="AZGD01000087">
    <property type="protein sequence ID" value="KRM19195.1"/>
    <property type="molecule type" value="Genomic_DNA"/>
</dbReference>
<keyword evidence="3" id="KW-1185">Reference proteome</keyword>
<gene>
    <name evidence="2" type="ORF">FC40_GL000494</name>
</gene>
<organism evidence="2 3">
    <name type="scientific">Ligilactobacillus hayakitensis DSM 18933 = JCM 14209</name>
    <dbReference type="NCBI Taxonomy" id="1423755"/>
    <lineage>
        <taxon>Bacteria</taxon>
        <taxon>Bacillati</taxon>
        <taxon>Bacillota</taxon>
        <taxon>Bacilli</taxon>
        <taxon>Lactobacillales</taxon>
        <taxon>Lactobacillaceae</taxon>
        <taxon>Ligilactobacillus</taxon>
    </lineage>
</organism>
<comment type="caution">
    <text evidence="2">The sequence shown here is derived from an EMBL/GenBank/DDBJ whole genome shotgun (WGS) entry which is preliminary data.</text>
</comment>
<dbReference type="RefSeq" id="WP_025022310.1">
    <property type="nucleotide sequence ID" value="NZ_AZGD01000087.1"/>
</dbReference>
<evidence type="ECO:0000313" key="3">
    <source>
        <dbReference type="Proteomes" id="UP000051054"/>
    </source>
</evidence>
<accession>A0A0R1WTR2</accession>
<feature type="transmembrane region" description="Helical" evidence="1">
    <location>
        <begin position="20"/>
        <end position="42"/>
    </location>
</feature>
<dbReference type="PATRIC" id="fig|1423755.3.peg.547"/>
<sequence length="62" mass="7211">MKKLNETKEKEKLAELGASLTIWLLILVGLLIFTSGFVWSLFKLIMTIMLIYGVRDLYIDYI</sequence>
<name>A0A0R1WTR2_9LACO</name>
<reference evidence="2 3" key="1">
    <citation type="journal article" date="2015" name="Genome Announc.">
        <title>Expanding the biotechnology potential of lactobacilli through comparative genomics of 213 strains and associated genera.</title>
        <authorList>
            <person name="Sun Z."/>
            <person name="Harris H.M."/>
            <person name="McCann A."/>
            <person name="Guo C."/>
            <person name="Argimon S."/>
            <person name="Zhang W."/>
            <person name="Yang X."/>
            <person name="Jeffery I.B."/>
            <person name="Cooney J.C."/>
            <person name="Kagawa T.F."/>
            <person name="Liu W."/>
            <person name="Song Y."/>
            <person name="Salvetti E."/>
            <person name="Wrobel A."/>
            <person name="Rasinkangas P."/>
            <person name="Parkhill J."/>
            <person name="Rea M.C."/>
            <person name="O'Sullivan O."/>
            <person name="Ritari J."/>
            <person name="Douillard F.P."/>
            <person name="Paul Ross R."/>
            <person name="Yang R."/>
            <person name="Briner A.E."/>
            <person name="Felis G.E."/>
            <person name="de Vos W.M."/>
            <person name="Barrangou R."/>
            <person name="Klaenhammer T.R."/>
            <person name="Caufield P.W."/>
            <person name="Cui Y."/>
            <person name="Zhang H."/>
            <person name="O'Toole P.W."/>
        </authorList>
    </citation>
    <scope>NUCLEOTIDE SEQUENCE [LARGE SCALE GENOMIC DNA]</scope>
    <source>
        <strain evidence="2 3">DSM 18933</strain>
    </source>
</reference>
<dbReference type="AlphaFoldDB" id="A0A0R1WTR2"/>